<evidence type="ECO:0000256" key="3">
    <source>
        <dbReference type="SAM" id="MobiDB-lite"/>
    </source>
</evidence>
<feature type="region of interest" description="Disordered" evidence="3">
    <location>
        <begin position="68"/>
        <end position="108"/>
    </location>
</feature>
<dbReference type="Proteomes" id="UP000076874">
    <property type="component" value="Unassembled WGS sequence"/>
</dbReference>
<evidence type="ECO:0000313" key="5">
    <source>
        <dbReference type="Proteomes" id="UP000076874"/>
    </source>
</evidence>
<dbReference type="EMBL" id="AZHD01000004">
    <property type="protein sequence ID" value="OAA64460.1"/>
    <property type="molecule type" value="Genomic_DNA"/>
</dbReference>
<keyword evidence="2" id="KW-0175">Coiled coil</keyword>
<dbReference type="AlphaFoldDB" id="A0A162MNA7"/>
<feature type="region of interest" description="Disordered" evidence="3">
    <location>
        <begin position="215"/>
        <end position="255"/>
    </location>
</feature>
<dbReference type="InterPro" id="IPR010754">
    <property type="entry name" value="OPA3-like"/>
</dbReference>
<dbReference type="GO" id="GO:0019216">
    <property type="term" value="P:regulation of lipid metabolic process"/>
    <property type="evidence" value="ECO:0007669"/>
    <property type="project" value="TreeGrafter"/>
</dbReference>
<evidence type="ECO:0000256" key="2">
    <source>
        <dbReference type="ARBA" id="ARBA00023054"/>
    </source>
</evidence>
<dbReference type="OrthoDB" id="2129069at2759"/>
<comment type="caution">
    <text evidence="4">The sequence shown here is derived from an EMBL/GenBank/DDBJ whole genome shotgun (WGS) entry which is preliminary data.</text>
</comment>
<dbReference type="Pfam" id="PF07047">
    <property type="entry name" value="OPA3"/>
    <property type="match status" value="1"/>
</dbReference>
<dbReference type="PANTHER" id="PTHR12499">
    <property type="entry name" value="OPTIC ATROPHY 3 PROTEIN OPA3"/>
    <property type="match status" value="1"/>
</dbReference>
<proteinExistence type="inferred from homology"/>
<organism evidence="4 5">
    <name type="scientific">Niveomyces insectorum RCEF 264</name>
    <dbReference type="NCBI Taxonomy" id="1081102"/>
    <lineage>
        <taxon>Eukaryota</taxon>
        <taxon>Fungi</taxon>
        <taxon>Dikarya</taxon>
        <taxon>Ascomycota</taxon>
        <taxon>Pezizomycotina</taxon>
        <taxon>Sordariomycetes</taxon>
        <taxon>Hypocreomycetidae</taxon>
        <taxon>Hypocreales</taxon>
        <taxon>Cordycipitaceae</taxon>
        <taxon>Niveomyces</taxon>
    </lineage>
</organism>
<keyword evidence="5" id="KW-1185">Reference proteome</keyword>
<dbReference type="GO" id="GO:0005739">
    <property type="term" value="C:mitochondrion"/>
    <property type="evidence" value="ECO:0007669"/>
    <property type="project" value="TreeGrafter"/>
</dbReference>
<dbReference type="PANTHER" id="PTHR12499:SF0">
    <property type="entry name" value="OPTIC ATROPHY 3 PROTEIN"/>
    <property type="match status" value="1"/>
</dbReference>
<evidence type="ECO:0000313" key="4">
    <source>
        <dbReference type="EMBL" id="OAA64460.1"/>
    </source>
</evidence>
<evidence type="ECO:0000256" key="1">
    <source>
        <dbReference type="ARBA" id="ARBA00007584"/>
    </source>
</evidence>
<name>A0A162MNA7_9HYPO</name>
<feature type="compositionally biased region" description="Pro residues" evidence="3">
    <location>
        <begin position="246"/>
        <end position="255"/>
    </location>
</feature>
<comment type="similarity">
    <text evidence="1">Belongs to the OPA3 family.</text>
</comment>
<reference evidence="4 5" key="1">
    <citation type="journal article" date="2016" name="Genome Biol. Evol.">
        <title>Divergent and convergent evolution of fungal pathogenicity.</title>
        <authorList>
            <person name="Shang Y."/>
            <person name="Xiao G."/>
            <person name="Zheng P."/>
            <person name="Cen K."/>
            <person name="Zhan S."/>
            <person name="Wang C."/>
        </authorList>
    </citation>
    <scope>NUCLEOTIDE SEQUENCE [LARGE SCALE GENOMIC DNA]</scope>
    <source>
        <strain evidence="4 5">RCEF 264</strain>
    </source>
</reference>
<gene>
    <name evidence="4" type="ORF">SPI_03107</name>
</gene>
<accession>A0A162MNA7</accession>
<sequence>MVALPLFKLAALFVRHVSKYGANRIKVRAHEHPRFRSFAARYGQAIHQLNMRLSVALLRNADAEKRAREKAEAAEAPTVKTKEQTEREAREKQKDDADRAKYGTTAKESHPATVVVNPTAAASIWRRRFRPLPEAKAVDLFADVIGDAFILLIASALVIFEYYRSSGPKGPDPHAERLEALAQQMDALQRTVDERARAETLRESRILAMEAALHSYRDPKTKQPLLALPPPPPPPADEPKQDDIPEPQPLPVTAA</sequence>
<protein>
    <submittedName>
        <fullName evidence="4">Opa3 domain containing protein</fullName>
    </submittedName>
</protein>
<feature type="compositionally biased region" description="Basic and acidic residues" evidence="3">
    <location>
        <begin position="80"/>
        <end position="101"/>
    </location>
</feature>
<feature type="compositionally biased region" description="Pro residues" evidence="3">
    <location>
        <begin position="227"/>
        <end position="236"/>
    </location>
</feature>